<keyword evidence="1 4" id="KW-0963">Cytoplasm</keyword>
<dbReference type="InterPro" id="IPR007259">
    <property type="entry name" value="GCP"/>
</dbReference>
<dbReference type="GO" id="GO:0000922">
    <property type="term" value="C:spindle pole"/>
    <property type="evidence" value="ECO:0007669"/>
    <property type="project" value="InterPro"/>
</dbReference>
<evidence type="ECO:0000259" key="6">
    <source>
        <dbReference type="Pfam" id="PF17681"/>
    </source>
</evidence>
<protein>
    <recommendedName>
        <fullName evidence="4">Gamma-tubulin complex component</fullName>
    </recommendedName>
</protein>
<evidence type="ECO:0000313" key="7">
    <source>
        <dbReference type="EMBL" id="THD19214.1"/>
    </source>
</evidence>
<dbReference type="PANTHER" id="PTHR19302:SF13">
    <property type="entry name" value="GAMMA-TUBULIN COMPLEX COMPONENT 2"/>
    <property type="match status" value="1"/>
</dbReference>
<dbReference type="GO" id="GO:0051011">
    <property type="term" value="F:microtubule minus-end binding"/>
    <property type="evidence" value="ECO:0007669"/>
    <property type="project" value="TreeGrafter"/>
</dbReference>
<dbReference type="PANTHER" id="PTHR19302">
    <property type="entry name" value="GAMMA TUBULIN COMPLEX PROTEIN"/>
    <property type="match status" value="1"/>
</dbReference>
<evidence type="ECO:0000256" key="3">
    <source>
        <dbReference type="ARBA" id="ARBA00023212"/>
    </source>
</evidence>
<keyword evidence="3 4" id="KW-0206">Cytoskeleton</keyword>
<gene>
    <name evidence="7" type="ORF">D915_009919</name>
</gene>
<evidence type="ECO:0000256" key="5">
    <source>
        <dbReference type="SAM" id="MobiDB-lite"/>
    </source>
</evidence>
<dbReference type="EMBL" id="JXXN02007029">
    <property type="protein sequence ID" value="THD19214.1"/>
    <property type="molecule type" value="Genomic_DNA"/>
</dbReference>
<comment type="similarity">
    <text evidence="4">Belongs to the TUBGCP family.</text>
</comment>
<evidence type="ECO:0000256" key="4">
    <source>
        <dbReference type="RuleBase" id="RU363050"/>
    </source>
</evidence>
<evidence type="ECO:0000256" key="2">
    <source>
        <dbReference type="ARBA" id="ARBA00022701"/>
    </source>
</evidence>
<dbReference type="GO" id="GO:0000930">
    <property type="term" value="C:gamma-tubulin complex"/>
    <property type="evidence" value="ECO:0007669"/>
    <property type="project" value="TreeGrafter"/>
</dbReference>
<dbReference type="GO" id="GO:0007020">
    <property type="term" value="P:microtubule nucleation"/>
    <property type="evidence" value="ECO:0007669"/>
    <property type="project" value="InterPro"/>
</dbReference>
<comment type="caution">
    <text evidence="7">The sequence shown here is derived from an EMBL/GenBank/DDBJ whole genome shotgun (WGS) entry which is preliminary data.</text>
</comment>
<feature type="domain" description="Gamma tubulin complex component protein N-terminal" evidence="6">
    <location>
        <begin position="266"/>
        <end position="433"/>
    </location>
</feature>
<dbReference type="AlphaFoldDB" id="A0A4E0QXT4"/>
<dbReference type="GO" id="GO:0031122">
    <property type="term" value="P:cytoplasmic microtubule organization"/>
    <property type="evidence" value="ECO:0007669"/>
    <property type="project" value="TreeGrafter"/>
</dbReference>
<evidence type="ECO:0000256" key="1">
    <source>
        <dbReference type="ARBA" id="ARBA00022490"/>
    </source>
</evidence>
<proteinExistence type="inferred from homology"/>
<dbReference type="GO" id="GO:0043015">
    <property type="term" value="F:gamma-tubulin binding"/>
    <property type="evidence" value="ECO:0007669"/>
    <property type="project" value="InterPro"/>
</dbReference>
<keyword evidence="2 4" id="KW-0493">Microtubule</keyword>
<name>A0A4E0QXT4_FASHE</name>
<feature type="region of interest" description="Disordered" evidence="5">
    <location>
        <begin position="182"/>
        <end position="213"/>
    </location>
</feature>
<dbReference type="GO" id="GO:0051225">
    <property type="term" value="P:spindle assembly"/>
    <property type="evidence" value="ECO:0007669"/>
    <property type="project" value="TreeGrafter"/>
</dbReference>
<dbReference type="Proteomes" id="UP000230066">
    <property type="component" value="Unassembled WGS sequence"/>
</dbReference>
<evidence type="ECO:0000313" key="8">
    <source>
        <dbReference type="Proteomes" id="UP000230066"/>
    </source>
</evidence>
<accession>A0A4E0QXT4</accession>
<dbReference type="InterPro" id="IPR041470">
    <property type="entry name" value="GCP_N"/>
</dbReference>
<organism evidence="7 8">
    <name type="scientific">Fasciola hepatica</name>
    <name type="common">Liver fluke</name>
    <dbReference type="NCBI Taxonomy" id="6192"/>
    <lineage>
        <taxon>Eukaryota</taxon>
        <taxon>Metazoa</taxon>
        <taxon>Spiralia</taxon>
        <taxon>Lophotrochozoa</taxon>
        <taxon>Platyhelminthes</taxon>
        <taxon>Trematoda</taxon>
        <taxon>Digenea</taxon>
        <taxon>Plagiorchiida</taxon>
        <taxon>Echinostomata</taxon>
        <taxon>Echinostomatoidea</taxon>
        <taxon>Fasciolidae</taxon>
        <taxon>Fasciola</taxon>
    </lineage>
</organism>
<keyword evidence="8" id="KW-1185">Reference proteome</keyword>
<dbReference type="GO" id="GO:0051321">
    <property type="term" value="P:meiotic cell cycle"/>
    <property type="evidence" value="ECO:0007669"/>
    <property type="project" value="TreeGrafter"/>
</dbReference>
<dbReference type="GO" id="GO:0000278">
    <property type="term" value="P:mitotic cell cycle"/>
    <property type="evidence" value="ECO:0007669"/>
    <property type="project" value="TreeGrafter"/>
</dbReference>
<sequence length="445" mass="49479">MSGSEHAKNTIRYHVHALSSLFGVDPKADLDMHSFAENLEQSINPPSAAQINAQSVVDFLCDGNSQAGVFMKKYSDLKLRNVRELPSFLYLCSRIKEDHDILAAFERIRISRSMTQIGTPRSPEVTLERKGVNQLQQLIADSGIATAASLPFFNPGQLRSMTNVSADYPLFSDTRESSRLYHTIGSDYTRPTSARPPPTEAGTTSPGSIQPAMHAPKLPFQPNWLYERPTLWDDFLPPKKSETRDPPTVPIDSLSNAVQEHAVVGDLLQCLQGNQGVYIKPLPLTSRFGSRSFSVDENMTPTLLDSVNKILPICSDYSTIVRFVGEKSTFEHGVVNQALAGAVRRLIKDYLVLLCQLEHQYRIGQLGIARLQFFLRDTATIFTQISRVVLDVTRGNCSGGVVLSLLYDHARTVYGVKQMNELLSYLLRAVSVLHLMNHVSLFVSV</sequence>
<comment type="subcellular location">
    <subcellularLocation>
        <location evidence="4">Cytoplasm</location>
        <location evidence="4">Cytoskeleton</location>
        <location evidence="4">Microtubule organizing center</location>
    </subcellularLocation>
</comment>
<reference evidence="7" key="1">
    <citation type="submission" date="2019-03" db="EMBL/GenBank/DDBJ databases">
        <title>Improved annotation for the trematode Fasciola hepatica.</title>
        <authorList>
            <person name="Choi Y.-J."/>
            <person name="Martin J."/>
            <person name="Mitreva M."/>
        </authorList>
    </citation>
    <scope>NUCLEOTIDE SEQUENCE [LARGE SCALE GENOMIC DNA]</scope>
</reference>
<dbReference type="Pfam" id="PF17681">
    <property type="entry name" value="GCP_N_terminal"/>
    <property type="match status" value="1"/>
</dbReference>
<dbReference type="GO" id="GO:0005874">
    <property type="term" value="C:microtubule"/>
    <property type="evidence" value="ECO:0007669"/>
    <property type="project" value="UniProtKB-KW"/>
</dbReference>